<feature type="region of interest" description="Disordered" evidence="2">
    <location>
        <begin position="699"/>
        <end position="755"/>
    </location>
</feature>
<gene>
    <name evidence="4" type="ORF">WJX81_006581</name>
</gene>
<organism evidence="4 5">
    <name type="scientific">Elliptochloris bilobata</name>
    <dbReference type="NCBI Taxonomy" id="381761"/>
    <lineage>
        <taxon>Eukaryota</taxon>
        <taxon>Viridiplantae</taxon>
        <taxon>Chlorophyta</taxon>
        <taxon>core chlorophytes</taxon>
        <taxon>Trebouxiophyceae</taxon>
        <taxon>Trebouxiophyceae incertae sedis</taxon>
        <taxon>Elliptochloris clade</taxon>
        <taxon>Elliptochloris</taxon>
    </lineage>
</organism>
<evidence type="ECO:0000256" key="1">
    <source>
        <dbReference type="SAM" id="Coils"/>
    </source>
</evidence>
<comment type="caution">
    <text evidence="4">The sequence shown here is derived from an EMBL/GenBank/DDBJ whole genome shotgun (WGS) entry which is preliminary data.</text>
</comment>
<keyword evidence="1" id="KW-0175">Coiled coil</keyword>
<keyword evidence="5" id="KW-1185">Reference proteome</keyword>
<dbReference type="GO" id="GO:0008608">
    <property type="term" value="P:attachment of spindle microtubules to kinetochore"/>
    <property type="evidence" value="ECO:0007669"/>
    <property type="project" value="InterPro"/>
</dbReference>
<name>A0AAW1RRF0_9CHLO</name>
<feature type="coiled-coil region" evidence="1">
    <location>
        <begin position="913"/>
        <end position="972"/>
    </location>
</feature>
<evidence type="ECO:0000313" key="5">
    <source>
        <dbReference type="Proteomes" id="UP001445335"/>
    </source>
</evidence>
<sequence>MEQAAGSAQKRERAVLGELAGAPAQESLKKRKKAQKAQNRRVSFAPDNQLETMHLFLKDDFRHTPEGDRPLGPLDAAALGITAPGTGGDPGGATDDFDELARQEALSGVLMGERRAGEVTHGVPTLGELAEADAEEDAAAGATVRPAADAAGSGAGDALRRGPVPGTPGGATAAFPGAAGRAMAEVWMEGTLGAGMATPGSHAVGGTGALSTPGAHSVLSAGHTTGGLSLGYTAALEGGSHAAWGPAAEQTDAHSVHSAGHTTGGLSLGYTAALEGGAHAAWGPAAEQTTALSEAAGDGGGVAQISKWGLVPGADDTLDLNLSAQGRQLMGETTYNNIYGGAGDTNSDAEGPPEAPASPEAGGRSSEPDSQRVRPSGPSPLGSGQSGPWTRQAAGNRRRSTLGGDMTGRLLADEFEPEDQQALPAMEGSPLPEGDDVMAGHQAGPDATTGLLREAVDAPQGGPASAGGPLGMLRQRMTLLDAAQGSGDLGGQAHTAGLGLGRSDSSGPHTLALLRSGSTAPPFCGERAPGPGGDARPAGGTTRLLADVTMASAAGSLSAGVAAAAAASVLHGQGVQRPAQAATPAESPDLLRDQTMEDMEVPPELGACEGPPGGTPAAIPGGPLLQRTPPPASAQRRVDAASASLQRVVLYSTTRVPPSPAVAALRRSPAPARSQPRSQPCSALRISLGTGAAAAPAATPAAYPVPEGDTSTLQRIPGGPKIARTPVGGRAGDAGASPASGTVARREGLRSSDRAPAPVLLLTGDPRGRTPLAALPSPAPLTFQDFLKEADLQFLDAMRRGTSLNLADLASDPPPQTLQESYVLACVTRPAVEHLERSLKALQEAVAGRRADIAAKEAALAADNPPAFRALQRADAREAEQLKAAAAALKRLCRQRTAVVWKEWRASVEAEHLASLQANVSMLERDAVFAEANLQHLSAVSRAAAQLSSTELARLESQAAACQEEARAAERVAQLRAGLAAQEAANANRAVRSAASAAGLSTLQGQLADLGRRREAARQELAVKQAAASAVSRQPAAPDGSAETLLARLDELDIAASCSGWRLEGASSTAAGSELVLRSGPFVRTRLFVSAAAGDEAPHVRGYLEHTQPEEALEVPATERELAVALLRAAAPPQLPGSRPPSAAMEPTAILARLDLPAANASRISAVLLAYSAWTGRIAEAAAEAAGLRKACPALAAVAAEGAGLRLDFLNLAAELKFSVLLRVGDGFPLDAMTCQARIHLAPPGIALRPCDIEAAVAAARPGFGSLRSVCSALARLAAAAGSALRGTDVAAEASDASAADGGRGGGGALAVEAAGPLSLFSNPLFTQLTPGQRL</sequence>
<feature type="region of interest" description="Disordered" evidence="2">
    <location>
        <begin position="1"/>
        <end position="48"/>
    </location>
</feature>
<dbReference type="PANTHER" id="PTHR16520">
    <property type="entry name" value="KINETOCHORE SCAFFOLD 1"/>
    <property type="match status" value="1"/>
</dbReference>
<evidence type="ECO:0000259" key="3">
    <source>
        <dbReference type="Pfam" id="PF08317"/>
    </source>
</evidence>
<dbReference type="InterPro" id="IPR013253">
    <property type="entry name" value="Spc7_domain"/>
</dbReference>
<feature type="region of interest" description="Disordered" evidence="2">
    <location>
        <begin position="517"/>
        <end position="540"/>
    </location>
</feature>
<reference evidence="4 5" key="1">
    <citation type="journal article" date="2024" name="Nat. Commun.">
        <title>Phylogenomics reveals the evolutionary origins of lichenization in chlorophyte algae.</title>
        <authorList>
            <person name="Puginier C."/>
            <person name="Libourel C."/>
            <person name="Otte J."/>
            <person name="Skaloud P."/>
            <person name="Haon M."/>
            <person name="Grisel S."/>
            <person name="Petersen M."/>
            <person name="Berrin J.G."/>
            <person name="Delaux P.M."/>
            <person name="Dal Grande F."/>
            <person name="Keller J."/>
        </authorList>
    </citation>
    <scope>NUCLEOTIDE SEQUENCE [LARGE SCALE GENOMIC DNA]</scope>
    <source>
        <strain evidence="4 5">SAG 245.80</strain>
    </source>
</reference>
<evidence type="ECO:0000313" key="4">
    <source>
        <dbReference type="EMBL" id="KAK9836170.1"/>
    </source>
</evidence>
<dbReference type="Pfam" id="PF08317">
    <property type="entry name" value="Spc7"/>
    <property type="match status" value="1"/>
</dbReference>
<feature type="compositionally biased region" description="Low complexity" evidence="2">
    <location>
        <begin position="525"/>
        <end position="540"/>
    </location>
</feature>
<accession>A0AAW1RRF0</accession>
<dbReference type="EMBL" id="JALJOU010000026">
    <property type="protein sequence ID" value="KAK9836170.1"/>
    <property type="molecule type" value="Genomic_DNA"/>
</dbReference>
<evidence type="ECO:0000256" key="2">
    <source>
        <dbReference type="SAM" id="MobiDB-lite"/>
    </source>
</evidence>
<dbReference type="GO" id="GO:0034501">
    <property type="term" value="P:protein localization to kinetochore"/>
    <property type="evidence" value="ECO:0007669"/>
    <property type="project" value="InterPro"/>
</dbReference>
<feature type="domain" description="Spc7 kinetochore protein" evidence="3">
    <location>
        <begin position="780"/>
        <end position="967"/>
    </location>
</feature>
<feature type="region of interest" description="Disordered" evidence="2">
    <location>
        <begin position="335"/>
        <end position="446"/>
    </location>
</feature>
<dbReference type="PANTHER" id="PTHR16520:SF3">
    <property type="entry name" value="KINETOCHORE SCAFFOLD 1"/>
    <property type="match status" value="1"/>
</dbReference>
<feature type="compositionally biased region" description="Low complexity" evidence="2">
    <location>
        <begin position="661"/>
        <end position="680"/>
    </location>
</feature>
<dbReference type="GO" id="GO:0005634">
    <property type="term" value="C:nucleus"/>
    <property type="evidence" value="ECO:0007669"/>
    <property type="project" value="TreeGrafter"/>
</dbReference>
<feature type="compositionally biased region" description="Basic and acidic residues" evidence="2">
    <location>
        <begin position="744"/>
        <end position="753"/>
    </location>
</feature>
<feature type="compositionally biased region" description="Low complexity" evidence="2">
    <location>
        <begin position="375"/>
        <end position="388"/>
    </location>
</feature>
<feature type="compositionally biased region" description="Low complexity" evidence="2">
    <location>
        <begin position="139"/>
        <end position="152"/>
    </location>
</feature>
<feature type="compositionally biased region" description="Basic residues" evidence="2">
    <location>
        <begin position="29"/>
        <end position="39"/>
    </location>
</feature>
<feature type="region of interest" description="Disordered" evidence="2">
    <location>
        <begin position="602"/>
        <end position="640"/>
    </location>
</feature>
<feature type="region of interest" description="Disordered" evidence="2">
    <location>
        <begin position="660"/>
        <end position="681"/>
    </location>
</feature>
<proteinExistence type="predicted"/>
<feature type="region of interest" description="Disordered" evidence="2">
    <location>
        <begin position="133"/>
        <end position="173"/>
    </location>
</feature>
<protein>
    <recommendedName>
        <fullName evidence="3">Spc7 kinetochore protein domain-containing protein</fullName>
    </recommendedName>
</protein>
<feature type="compositionally biased region" description="Low complexity" evidence="2">
    <location>
        <begin position="349"/>
        <end position="363"/>
    </location>
</feature>
<dbReference type="InterPro" id="IPR037388">
    <property type="entry name" value="Blinkin"/>
</dbReference>
<feature type="coiled-coil region" evidence="1">
    <location>
        <begin position="1000"/>
        <end position="1027"/>
    </location>
</feature>
<dbReference type="Proteomes" id="UP001445335">
    <property type="component" value="Unassembled WGS sequence"/>
</dbReference>